<dbReference type="Pfam" id="PF00067">
    <property type="entry name" value="p450"/>
    <property type="match status" value="1"/>
</dbReference>
<dbReference type="InterPro" id="IPR036396">
    <property type="entry name" value="Cyt_P450_sf"/>
</dbReference>
<proteinExistence type="inferred from homology"/>
<comment type="similarity">
    <text evidence="2 8">Belongs to the cytochrome P450 family.</text>
</comment>
<keyword evidence="5 8" id="KW-0408">Iron</keyword>
<dbReference type="GO" id="GO:0016125">
    <property type="term" value="P:sterol metabolic process"/>
    <property type="evidence" value="ECO:0007669"/>
    <property type="project" value="TreeGrafter"/>
</dbReference>
<evidence type="ECO:0000256" key="4">
    <source>
        <dbReference type="ARBA" id="ARBA00023002"/>
    </source>
</evidence>
<reference evidence="9 10" key="1">
    <citation type="journal article" date="2017" name="Mol. Biol. Evol.">
        <title>The 4-celled Tetrabaena socialis nuclear genome reveals the essential components for genetic control of cell number at the origin of multicellularity in the volvocine lineage.</title>
        <authorList>
            <person name="Featherston J."/>
            <person name="Arakaki Y."/>
            <person name="Hanschen E.R."/>
            <person name="Ferris P.J."/>
            <person name="Michod R.E."/>
            <person name="Olson B.J.S.C."/>
            <person name="Nozaki H."/>
            <person name="Durand P.M."/>
        </authorList>
    </citation>
    <scope>NUCLEOTIDE SEQUENCE [LARGE SCALE GENOMIC DNA]</scope>
    <source>
        <strain evidence="9 10">NIES-571</strain>
    </source>
</reference>
<evidence type="ECO:0000256" key="7">
    <source>
        <dbReference type="ARBA" id="ARBA00047463"/>
    </source>
</evidence>
<dbReference type="PROSITE" id="PS00086">
    <property type="entry name" value="CYTOCHROME_P450"/>
    <property type="match status" value="1"/>
</dbReference>
<evidence type="ECO:0000256" key="2">
    <source>
        <dbReference type="ARBA" id="ARBA00010617"/>
    </source>
</evidence>
<evidence type="ECO:0000256" key="6">
    <source>
        <dbReference type="ARBA" id="ARBA00041546"/>
    </source>
</evidence>
<evidence type="ECO:0000256" key="3">
    <source>
        <dbReference type="ARBA" id="ARBA00022723"/>
    </source>
</evidence>
<evidence type="ECO:0000313" key="10">
    <source>
        <dbReference type="Proteomes" id="UP000236333"/>
    </source>
</evidence>
<keyword evidence="4 8" id="KW-0560">Oxidoreductase</keyword>
<comment type="cofactor">
    <cofactor evidence="1">
        <name>heme</name>
        <dbReference type="ChEBI" id="CHEBI:30413"/>
    </cofactor>
</comment>
<evidence type="ECO:0000313" key="9">
    <source>
        <dbReference type="EMBL" id="PNH09798.1"/>
    </source>
</evidence>
<dbReference type="EMBL" id="PGGS01000078">
    <property type="protein sequence ID" value="PNH09798.1"/>
    <property type="molecule type" value="Genomic_DNA"/>
</dbReference>
<dbReference type="AlphaFoldDB" id="A0A2J8AB99"/>
<comment type="catalytic activity">
    <reaction evidence="7">
        <text>5-dehydroepisterol + NADPH + O2 + H(+) = ergosta-5,7,22,24(28)-tetraen-3beta-ol + NADP(+) + 2 H2O</text>
        <dbReference type="Rhea" id="RHEA:33467"/>
        <dbReference type="ChEBI" id="CHEBI:15377"/>
        <dbReference type="ChEBI" id="CHEBI:15378"/>
        <dbReference type="ChEBI" id="CHEBI:15379"/>
        <dbReference type="ChEBI" id="CHEBI:18249"/>
        <dbReference type="ChEBI" id="CHEBI:52972"/>
        <dbReference type="ChEBI" id="CHEBI:57783"/>
        <dbReference type="ChEBI" id="CHEBI:58349"/>
        <dbReference type="EC" id="1.14.19.41"/>
    </reaction>
</comment>
<evidence type="ECO:0000256" key="8">
    <source>
        <dbReference type="RuleBase" id="RU000461"/>
    </source>
</evidence>
<sequence length="95" mass="10687">GYANPDSFDPDRFGPERQEDIKFAANFMVFGHGPHYCVGKEYAMNHLAVFLAVLSTSLDWRRVRSAESDKIIYLPTLYPGDSVFSLARRGGDKAE</sequence>
<dbReference type="SUPFAM" id="SSF48264">
    <property type="entry name" value="Cytochrome P450"/>
    <property type="match status" value="1"/>
</dbReference>
<feature type="non-terminal residue" evidence="9">
    <location>
        <position position="1"/>
    </location>
</feature>
<keyword evidence="10" id="KW-1185">Reference proteome</keyword>
<dbReference type="PANTHER" id="PTHR24286:SF228">
    <property type="entry name" value="C-22 STEROL DESATURASE ERG5"/>
    <property type="match status" value="1"/>
</dbReference>
<comment type="caution">
    <text evidence="9">The sequence shown here is derived from an EMBL/GenBank/DDBJ whole genome shotgun (WGS) entry which is preliminary data.</text>
</comment>
<evidence type="ECO:0000256" key="5">
    <source>
        <dbReference type="ARBA" id="ARBA00023004"/>
    </source>
</evidence>
<keyword evidence="8" id="KW-0503">Monooxygenase</keyword>
<keyword evidence="3 8" id="KW-0479">Metal-binding</keyword>
<dbReference type="GO" id="GO:0020037">
    <property type="term" value="F:heme binding"/>
    <property type="evidence" value="ECO:0007669"/>
    <property type="project" value="InterPro"/>
</dbReference>
<name>A0A2J8AB99_9CHLO</name>
<dbReference type="GO" id="GO:0004497">
    <property type="term" value="F:monooxygenase activity"/>
    <property type="evidence" value="ECO:0007669"/>
    <property type="project" value="UniProtKB-KW"/>
</dbReference>
<gene>
    <name evidence="9" type="ORF">TSOC_003556</name>
</gene>
<protein>
    <recommendedName>
        <fullName evidence="6">C-22 sterol desaturase</fullName>
    </recommendedName>
</protein>
<dbReference type="Proteomes" id="UP000236333">
    <property type="component" value="Unassembled WGS sequence"/>
</dbReference>
<accession>A0A2J8AB99</accession>
<keyword evidence="8" id="KW-0349">Heme</keyword>
<organism evidence="9 10">
    <name type="scientific">Tetrabaena socialis</name>
    <dbReference type="NCBI Taxonomy" id="47790"/>
    <lineage>
        <taxon>Eukaryota</taxon>
        <taxon>Viridiplantae</taxon>
        <taxon>Chlorophyta</taxon>
        <taxon>core chlorophytes</taxon>
        <taxon>Chlorophyceae</taxon>
        <taxon>CS clade</taxon>
        <taxon>Chlamydomonadales</taxon>
        <taxon>Tetrabaenaceae</taxon>
        <taxon>Tetrabaena</taxon>
    </lineage>
</organism>
<dbReference type="OrthoDB" id="1372046at2759"/>
<dbReference type="PANTHER" id="PTHR24286">
    <property type="entry name" value="CYTOCHROME P450 26"/>
    <property type="match status" value="1"/>
</dbReference>
<dbReference type="InterPro" id="IPR017972">
    <property type="entry name" value="Cyt_P450_CS"/>
</dbReference>
<dbReference type="InterPro" id="IPR001128">
    <property type="entry name" value="Cyt_P450"/>
</dbReference>
<dbReference type="GO" id="GO:0000249">
    <property type="term" value="F:C-22 sterol desaturase (NADPH) activity"/>
    <property type="evidence" value="ECO:0007669"/>
    <property type="project" value="UniProtKB-EC"/>
</dbReference>
<dbReference type="Gene3D" id="1.10.630.10">
    <property type="entry name" value="Cytochrome P450"/>
    <property type="match status" value="1"/>
</dbReference>
<dbReference type="GO" id="GO:0005506">
    <property type="term" value="F:iron ion binding"/>
    <property type="evidence" value="ECO:0007669"/>
    <property type="project" value="InterPro"/>
</dbReference>
<evidence type="ECO:0000256" key="1">
    <source>
        <dbReference type="ARBA" id="ARBA00001971"/>
    </source>
</evidence>